<dbReference type="Gene3D" id="3.40.250.10">
    <property type="entry name" value="Rhodanese-like domain"/>
    <property type="match status" value="1"/>
</dbReference>
<keyword evidence="4" id="KW-1185">Reference proteome</keyword>
<dbReference type="AlphaFoldDB" id="A0AAE3RD23"/>
<dbReference type="Pfam" id="PF00581">
    <property type="entry name" value="Rhodanese"/>
    <property type="match status" value="1"/>
</dbReference>
<feature type="domain" description="Thioredoxin" evidence="2">
    <location>
        <begin position="116"/>
        <end position="238"/>
    </location>
</feature>
<dbReference type="GO" id="GO:0015035">
    <property type="term" value="F:protein-disulfide reductase activity"/>
    <property type="evidence" value="ECO:0007669"/>
    <property type="project" value="TreeGrafter"/>
</dbReference>
<proteinExistence type="predicted"/>
<dbReference type="InterPro" id="IPR036249">
    <property type="entry name" value="Thioredoxin-like_sf"/>
</dbReference>
<dbReference type="PANTHER" id="PTHR45663">
    <property type="entry name" value="GEO12009P1"/>
    <property type="match status" value="1"/>
</dbReference>
<dbReference type="EMBL" id="JASJOU010000021">
    <property type="protein sequence ID" value="MDJ1506289.1"/>
    <property type="molecule type" value="Genomic_DNA"/>
</dbReference>
<accession>A0AAE3RD23</accession>
<sequence length="238" mass="26002">MKQILLTLFVVVLLPFGTPLYAQSGNKPEQLTLDAFEQKLLNTAHPQILDVRTPAEFAENHLKGAVNLSVADSIGFKKGVSLLDKQQPVFVYSINNGRSGQVAKQLRTQGFSSVYELPGGIAHWLGAGKPVETKVGKGLAQQEYNQLVASNELVLVEVGSKYCGGCKKLAPVVDTVVNEHASTLKLVKIELYDNRQLASQLQIESVPTLILYKNNKPVWRQSGGITKPEIEQALNKAL</sequence>
<evidence type="ECO:0000259" key="1">
    <source>
        <dbReference type="PROSITE" id="PS50206"/>
    </source>
</evidence>
<dbReference type="SMART" id="SM00450">
    <property type="entry name" value="RHOD"/>
    <property type="match status" value="1"/>
</dbReference>
<dbReference type="Pfam" id="PF00085">
    <property type="entry name" value="Thioredoxin"/>
    <property type="match status" value="1"/>
</dbReference>
<name>A0AAE3RD23_9BACT</name>
<dbReference type="InterPro" id="IPR013766">
    <property type="entry name" value="Thioredoxin_domain"/>
</dbReference>
<dbReference type="GO" id="GO:0005737">
    <property type="term" value="C:cytoplasm"/>
    <property type="evidence" value="ECO:0007669"/>
    <property type="project" value="TreeGrafter"/>
</dbReference>
<dbReference type="CDD" id="cd02947">
    <property type="entry name" value="TRX_family"/>
    <property type="match status" value="1"/>
</dbReference>
<dbReference type="InterPro" id="IPR036873">
    <property type="entry name" value="Rhodanese-like_dom_sf"/>
</dbReference>
<evidence type="ECO:0000313" key="3">
    <source>
        <dbReference type="EMBL" id="MDJ1506289.1"/>
    </source>
</evidence>
<evidence type="ECO:0000313" key="4">
    <source>
        <dbReference type="Proteomes" id="UP001232063"/>
    </source>
</evidence>
<dbReference type="SUPFAM" id="SSF52821">
    <property type="entry name" value="Rhodanese/Cell cycle control phosphatase"/>
    <property type="match status" value="1"/>
</dbReference>
<evidence type="ECO:0000259" key="2">
    <source>
        <dbReference type="PROSITE" id="PS51352"/>
    </source>
</evidence>
<comment type="caution">
    <text evidence="3">The sequence shown here is derived from an EMBL/GenBank/DDBJ whole genome shotgun (WGS) entry which is preliminary data.</text>
</comment>
<organism evidence="3 4">
    <name type="scientific">Xanthocytophaga agilis</name>
    <dbReference type="NCBI Taxonomy" id="3048010"/>
    <lineage>
        <taxon>Bacteria</taxon>
        <taxon>Pseudomonadati</taxon>
        <taxon>Bacteroidota</taxon>
        <taxon>Cytophagia</taxon>
        <taxon>Cytophagales</taxon>
        <taxon>Rhodocytophagaceae</taxon>
        <taxon>Xanthocytophaga</taxon>
    </lineage>
</organism>
<dbReference type="InterPro" id="IPR001763">
    <property type="entry name" value="Rhodanese-like_dom"/>
</dbReference>
<reference evidence="3" key="1">
    <citation type="submission" date="2023-05" db="EMBL/GenBank/DDBJ databases">
        <authorList>
            <person name="Zhang X."/>
        </authorList>
    </citation>
    <scope>NUCLEOTIDE SEQUENCE</scope>
    <source>
        <strain evidence="3">BD1B2-1</strain>
    </source>
</reference>
<dbReference type="PROSITE" id="PS50206">
    <property type="entry name" value="RHODANESE_3"/>
    <property type="match status" value="1"/>
</dbReference>
<feature type="domain" description="Rhodanese" evidence="1">
    <location>
        <begin position="42"/>
        <end position="133"/>
    </location>
</feature>
<dbReference type="Proteomes" id="UP001232063">
    <property type="component" value="Unassembled WGS sequence"/>
</dbReference>
<dbReference type="PROSITE" id="PS51352">
    <property type="entry name" value="THIOREDOXIN_2"/>
    <property type="match status" value="1"/>
</dbReference>
<gene>
    <name evidence="3" type="ORF">QNI22_36865</name>
</gene>
<protein>
    <submittedName>
        <fullName evidence="3">Thioredoxin domain-containing protein</fullName>
    </submittedName>
</protein>
<dbReference type="Gene3D" id="3.40.30.10">
    <property type="entry name" value="Glutaredoxin"/>
    <property type="match status" value="1"/>
</dbReference>
<dbReference type="CDD" id="cd00158">
    <property type="entry name" value="RHOD"/>
    <property type="match status" value="1"/>
</dbReference>
<dbReference type="PANTHER" id="PTHR45663:SF11">
    <property type="entry name" value="GEO12009P1"/>
    <property type="match status" value="1"/>
</dbReference>
<dbReference type="SUPFAM" id="SSF52833">
    <property type="entry name" value="Thioredoxin-like"/>
    <property type="match status" value="1"/>
</dbReference>
<dbReference type="RefSeq" id="WP_314519140.1">
    <property type="nucleotide sequence ID" value="NZ_JASJOU010000021.1"/>
</dbReference>